<dbReference type="InterPro" id="IPR013783">
    <property type="entry name" value="Ig-like_fold"/>
</dbReference>
<keyword evidence="2 5" id="KW-0378">Hydrolase</keyword>
<dbReference type="InterPro" id="IPR013780">
    <property type="entry name" value="Glyco_hydro_b"/>
</dbReference>
<evidence type="ECO:0000256" key="3">
    <source>
        <dbReference type="ARBA" id="ARBA00023295"/>
    </source>
</evidence>
<dbReference type="EC" id="3.2.1.196" evidence="5"/>
<dbReference type="Gene3D" id="2.60.40.10">
    <property type="entry name" value="Immunoglobulins"/>
    <property type="match status" value="1"/>
</dbReference>
<proteinExistence type="inferred from homology"/>
<comment type="similarity">
    <text evidence="1">Belongs to the glycosyl hydrolase 13 family.</text>
</comment>
<dbReference type="NCBIfam" id="TIGR02100">
    <property type="entry name" value="glgX_debranch"/>
    <property type="match status" value="1"/>
</dbReference>
<dbReference type="InterPro" id="IPR017853">
    <property type="entry name" value="GH"/>
</dbReference>
<dbReference type="Gene3D" id="2.60.40.1180">
    <property type="entry name" value="Golgi alpha-mannosidase II"/>
    <property type="match status" value="1"/>
</dbReference>
<dbReference type="InterPro" id="IPR006047">
    <property type="entry name" value="GH13_cat_dom"/>
</dbReference>
<dbReference type="CDD" id="cd02856">
    <property type="entry name" value="E_set_GDE_Isoamylase_N"/>
    <property type="match status" value="1"/>
</dbReference>
<organism evidence="5 6">
    <name type="scientific">Catenovulum sediminis</name>
    <dbReference type="NCBI Taxonomy" id="1740262"/>
    <lineage>
        <taxon>Bacteria</taxon>
        <taxon>Pseudomonadati</taxon>
        <taxon>Pseudomonadota</taxon>
        <taxon>Gammaproteobacteria</taxon>
        <taxon>Alteromonadales</taxon>
        <taxon>Alteromonadaceae</taxon>
        <taxon>Catenovulum</taxon>
    </lineage>
</organism>
<gene>
    <name evidence="5" type="primary">glgX</name>
    <name evidence="5" type="ORF">ABS311_13810</name>
</gene>
<dbReference type="InterPro" id="IPR011837">
    <property type="entry name" value="Glycogen_debranch_GlgX"/>
</dbReference>
<accession>A0ABV1RJ49</accession>
<sequence>MNLPKQTVLHNTHGFEVSLGSADILGPSYIKGKGTNFAVYSPDAERVDLCLFDKDENEICRIEMPGKKGRVWHAFVYGVEPGQLYGYRVAGKFNPEHGYFQDEQKLLIDPYAKGLNRALHFKERLYQGDSQYMMPKCIVEDGMGFDWQDAHKPRIPDSDTVLYELHVKGFTKMHPQVADQYKGKYLGIAQPEVIDYLKSLGVTSLQLMPVMAFMSEPRLNDLGLANYWGYNPINFFTPDPRYANEDSTLEFKTMVRELHKNGIEVILDVVFNHSAEGGFDGPVLSFRGFDNRNFYMFEEVHGEKDYSRYVNNTGCGNSINLDNPYVLQLVTQSLRYWVEEMQVDGFRFDLAVSLAREGNDFDNYSAFFKVLFQDPVLSQVKLIAEPWDIGWGGYRLGQFPENWHECNDKFRDTVRGFWRGDHGLIGDLATRLMGSRDVFLKGLRSINTSVNYIAYHDGFTLHDLVCYEQKHNDANGENNRDGHGHNLSANYGIEGPTDDYKINQLRQKQKRNLLATLFLSQGTPHFLAGDEIGRSQLGNNNAYCQDNPISWLNWQLKPEDRKLLEFVKKLIKLRHSSPLLHSLNLADDHYFGKINNHKVNWYKHDGQFMDDAAWQAAHNCSIAVELAWQDYEHDADKDKFLILINADHTDVRFKLPPLPKSQYWSLIFDTSVDDGLATKETKLEAGYWQESHGLSILARRHIPARGRKK</sequence>
<dbReference type="SUPFAM" id="SSF51445">
    <property type="entry name" value="(Trans)glycosidases"/>
    <property type="match status" value="1"/>
</dbReference>
<evidence type="ECO:0000256" key="2">
    <source>
        <dbReference type="ARBA" id="ARBA00022801"/>
    </source>
</evidence>
<dbReference type="Gene3D" id="3.20.20.80">
    <property type="entry name" value="Glycosidases"/>
    <property type="match status" value="1"/>
</dbReference>
<dbReference type="CDD" id="cd11326">
    <property type="entry name" value="AmyAc_Glg_debranch"/>
    <property type="match status" value="1"/>
</dbReference>
<dbReference type="PANTHER" id="PTHR43002">
    <property type="entry name" value="GLYCOGEN DEBRANCHING ENZYME"/>
    <property type="match status" value="1"/>
</dbReference>
<dbReference type="Pfam" id="PF02922">
    <property type="entry name" value="CBM_48"/>
    <property type="match status" value="1"/>
</dbReference>
<comment type="caution">
    <text evidence="5">The sequence shown here is derived from an EMBL/GenBank/DDBJ whole genome shotgun (WGS) entry which is preliminary data.</text>
</comment>
<evidence type="ECO:0000259" key="4">
    <source>
        <dbReference type="SMART" id="SM00642"/>
    </source>
</evidence>
<dbReference type="InterPro" id="IPR014756">
    <property type="entry name" value="Ig_E-set"/>
</dbReference>
<evidence type="ECO:0000256" key="1">
    <source>
        <dbReference type="ARBA" id="ARBA00008061"/>
    </source>
</evidence>
<name>A0ABV1RJ49_9ALTE</name>
<protein>
    <submittedName>
        <fullName evidence="5">Glycogen debranching protein GlgX</fullName>
        <ecNumber evidence="5">3.2.1.196</ecNumber>
    </submittedName>
</protein>
<dbReference type="SMART" id="SM00642">
    <property type="entry name" value="Aamy"/>
    <property type="match status" value="1"/>
</dbReference>
<evidence type="ECO:0000313" key="5">
    <source>
        <dbReference type="EMBL" id="MER2492954.1"/>
    </source>
</evidence>
<dbReference type="GO" id="GO:0120549">
    <property type="term" value="F:limit dextrin alpha-1,6-maltotetraose-hydrolase activity"/>
    <property type="evidence" value="ECO:0007669"/>
    <property type="project" value="UniProtKB-EC"/>
</dbReference>
<dbReference type="InterPro" id="IPR004193">
    <property type="entry name" value="Glyco_hydro_13_N"/>
</dbReference>
<dbReference type="Pfam" id="PF00128">
    <property type="entry name" value="Alpha-amylase"/>
    <property type="match status" value="1"/>
</dbReference>
<dbReference type="Proteomes" id="UP001467690">
    <property type="component" value="Unassembled WGS sequence"/>
</dbReference>
<dbReference type="EMBL" id="JBELOE010000239">
    <property type="protein sequence ID" value="MER2492954.1"/>
    <property type="molecule type" value="Genomic_DNA"/>
</dbReference>
<keyword evidence="6" id="KW-1185">Reference proteome</keyword>
<dbReference type="SUPFAM" id="SSF51011">
    <property type="entry name" value="Glycosyl hydrolase domain"/>
    <property type="match status" value="1"/>
</dbReference>
<dbReference type="SUPFAM" id="SSF81296">
    <property type="entry name" value="E set domains"/>
    <property type="match status" value="1"/>
</dbReference>
<dbReference type="InterPro" id="IPR044505">
    <property type="entry name" value="GlgX_Isoamylase_N_E_set"/>
</dbReference>
<feature type="domain" description="Glycosyl hydrolase family 13 catalytic" evidence="4">
    <location>
        <begin position="164"/>
        <end position="574"/>
    </location>
</feature>
<keyword evidence="3 5" id="KW-0326">Glycosidase</keyword>
<evidence type="ECO:0000313" key="6">
    <source>
        <dbReference type="Proteomes" id="UP001467690"/>
    </source>
</evidence>
<reference evidence="5 6" key="1">
    <citation type="submission" date="2024-06" db="EMBL/GenBank/DDBJ databases">
        <authorList>
            <person name="Chen R.Y."/>
        </authorList>
    </citation>
    <scope>NUCLEOTIDE SEQUENCE [LARGE SCALE GENOMIC DNA]</scope>
    <source>
        <strain evidence="5 6">D2</strain>
    </source>
</reference>